<organism evidence="1">
    <name type="scientific">Picea glauca</name>
    <name type="common">White spruce</name>
    <name type="synonym">Pinus glauca</name>
    <dbReference type="NCBI Taxonomy" id="3330"/>
    <lineage>
        <taxon>Eukaryota</taxon>
        <taxon>Viridiplantae</taxon>
        <taxon>Streptophyta</taxon>
        <taxon>Embryophyta</taxon>
        <taxon>Tracheophyta</taxon>
        <taxon>Spermatophyta</taxon>
        <taxon>Pinopsida</taxon>
        <taxon>Pinidae</taxon>
        <taxon>Conifers I</taxon>
        <taxon>Pinales</taxon>
        <taxon>Pinaceae</taxon>
        <taxon>Picea</taxon>
    </lineage>
</organism>
<reference evidence="1" key="1">
    <citation type="journal article" date="2015" name="Genome Biol. Evol.">
        <title>Organellar Genomes of White Spruce (Picea glauca): Assembly and Annotation.</title>
        <authorList>
            <person name="Jackman S.D."/>
            <person name="Warren R.L."/>
            <person name="Gibb E.A."/>
            <person name="Vandervalk B.P."/>
            <person name="Mohamadi H."/>
            <person name="Chu J."/>
            <person name="Raymond A."/>
            <person name="Pleasance S."/>
            <person name="Coope R."/>
            <person name="Wildung M.R."/>
            <person name="Ritland C.E."/>
            <person name="Bousquet J."/>
            <person name="Jones S.J."/>
            <person name="Bohlmann J."/>
            <person name="Birol I."/>
        </authorList>
    </citation>
    <scope>NUCLEOTIDE SEQUENCE [LARGE SCALE GENOMIC DNA]</scope>
    <source>
        <tissue evidence="1">Flushing bud</tissue>
    </source>
</reference>
<proteinExistence type="predicted"/>
<sequence>MLPEIRANNMLRRTRAPIYLFKTILPLDDLFSIENCPIAADIYTRPIIDLLSLLSPLRPGEATHQ</sequence>
<dbReference type="EMBL" id="LKAM01000006">
    <property type="protein sequence ID" value="KUM48152.1"/>
    <property type="molecule type" value="Genomic_DNA"/>
</dbReference>
<evidence type="ECO:0000313" key="1">
    <source>
        <dbReference type="EMBL" id="KUM48152.1"/>
    </source>
</evidence>
<accession>A0A101LZK0</accession>
<gene>
    <name evidence="1" type="ORF">ABT39_MTgene5148</name>
</gene>
<name>A0A101LZK0_PICGL</name>
<protein>
    <submittedName>
        <fullName evidence="1">Uncharacterized protein</fullName>
    </submittedName>
</protein>
<comment type="caution">
    <text evidence="1">The sequence shown here is derived from an EMBL/GenBank/DDBJ whole genome shotgun (WGS) entry which is preliminary data.</text>
</comment>
<dbReference type="AlphaFoldDB" id="A0A101LZK0"/>
<keyword evidence="1" id="KW-0496">Mitochondrion</keyword>
<geneLocation type="mitochondrion" evidence="1"/>